<dbReference type="GO" id="GO:0004674">
    <property type="term" value="F:protein serine/threonine kinase activity"/>
    <property type="evidence" value="ECO:0007669"/>
    <property type="project" value="UniProtKB-KW"/>
</dbReference>
<sequence length="441" mass="47960">MSLSKLVSSAIIITVPAKAESFEPDDEAKEPTSATSAASDVDRWRAQGDLPVPLAKACDYLFQTRTVVQWLILGDECVEDALAVAPRTAVVALGGFARNVEELDLFMSRLARQHFETVTIEEEIELTSSSILLSQNSQLVLRIPLLLADIAHECVSQAPGGLSSYILGVLPRSRQPGSGTSHSLWVFLVGPCSMKEFNAHLWNFGRHGAVRRDVNSALALTSTVLGAGGCGKVFLANKWDATGDYIDSNLAVKELLPKGKPVECTLRTEIEFLAAAQGHPNVAILHGVFHQIDSGDSENVFKAPGSPEEVMTQDKEVGRDRWFIALQLYTSGDLFERVQRSGPLKEAESVEVMLGLLSALAYVHHLGIVHRDVKCENILLDGNRAILSDFGISCFLSDPESMEKRVGSPGYASPEMLKGESYNEKVDIFPRALRCDPAAKS</sequence>
<organism evidence="11">
    <name type="scientific">Cladocopium goreaui</name>
    <dbReference type="NCBI Taxonomy" id="2562237"/>
    <lineage>
        <taxon>Eukaryota</taxon>
        <taxon>Sar</taxon>
        <taxon>Alveolata</taxon>
        <taxon>Dinophyceae</taxon>
        <taxon>Suessiales</taxon>
        <taxon>Symbiodiniaceae</taxon>
        <taxon>Cladocopium</taxon>
    </lineage>
</organism>
<evidence type="ECO:0000313" key="11">
    <source>
        <dbReference type="EMBL" id="CAI4011254.1"/>
    </source>
</evidence>
<proteinExistence type="predicted"/>
<dbReference type="EMBL" id="CAMXCT010005057">
    <property type="protein sequence ID" value="CAI4011254.1"/>
    <property type="molecule type" value="Genomic_DNA"/>
</dbReference>
<evidence type="ECO:0000259" key="10">
    <source>
        <dbReference type="PROSITE" id="PS50011"/>
    </source>
</evidence>
<evidence type="ECO:0000313" key="13">
    <source>
        <dbReference type="Proteomes" id="UP001152797"/>
    </source>
</evidence>
<dbReference type="InterPro" id="IPR011009">
    <property type="entry name" value="Kinase-like_dom_sf"/>
</dbReference>
<feature type="signal peptide" evidence="9">
    <location>
        <begin position="1"/>
        <end position="21"/>
    </location>
</feature>
<gene>
    <name evidence="11" type="ORF">C1SCF055_LOCUS36433</name>
</gene>
<dbReference type="AlphaFoldDB" id="A0A9P1DLS4"/>
<keyword evidence="3 7" id="KW-0547">Nucleotide-binding</keyword>
<keyword evidence="13" id="KW-1185">Reference proteome</keyword>
<reference evidence="11" key="1">
    <citation type="submission" date="2022-10" db="EMBL/GenBank/DDBJ databases">
        <authorList>
            <person name="Chen Y."/>
            <person name="Dougan E. K."/>
            <person name="Chan C."/>
            <person name="Rhodes N."/>
            <person name="Thang M."/>
        </authorList>
    </citation>
    <scope>NUCLEOTIDE SEQUENCE</scope>
</reference>
<evidence type="ECO:0000256" key="4">
    <source>
        <dbReference type="ARBA" id="ARBA00022777"/>
    </source>
</evidence>
<evidence type="ECO:0000256" key="1">
    <source>
        <dbReference type="ARBA" id="ARBA00022527"/>
    </source>
</evidence>
<dbReference type="PANTHER" id="PTHR24350">
    <property type="entry name" value="SERINE/THREONINE-PROTEIN KINASE IAL-RELATED"/>
    <property type="match status" value="1"/>
</dbReference>
<evidence type="ECO:0000256" key="9">
    <source>
        <dbReference type="SAM" id="SignalP"/>
    </source>
</evidence>
<feature type="active site" description="Proton acceptor" evidence="6">
    <location>
        <position position="372"/>
    </location>
</feature>
<dbReference type="Pfam" id="PF00069">
    <property type="entry name" value="Pkinase"/>
    <property type="match status" value="1"/>
</dbReference>
<reference evidence="12 13" key="2">
    <citation type="submission" date="2024-05" db="EMBL/GenBank/DDBJ databases">
        <authorList>
            <person name="Chen Y."/>
            <person name="Shah S."/>
            <person name="Dougan E. K."/>
            <person name="Thang M."/>
            <person name="Chan C."/>
        </authorList>
    </citation>
    <scope>NUCLEOTIDE SEQUENCE [LARGE SCALE GENOMIC DNA]</scope>
</reference>
<feature type="cross-link" description="Glycyl lysine isopeptide (Lys-Gly) (interchain with G-Cter in SUMO2)" evidence="8">
    <location>
        <position position="374"/>
    </location>
</feature>
<dbReference type="Gene3D" id="3.30.200.20">
    <property type="entry name" value="Phosphorylase Kinase, domain 1"/>
    <property type="match status" value="1"/>
</dbReference>
<feature type="domain" description="Protein kinase" evidence="10">
    <location>
        <begin position="219"/>
        <end position="441"/>
    </location>
</feature>
<accession>A0A9P1DLS4</accession>
<dbReference type="Proteomes" id="UP001152797">
    <property type="component" value="Unassembled WGS sequence"/>
</dbReference>
<protein>
    <submittedName>
        <fullName evidence="12">Myosin light chain kinase A (MLCK-A)</fullName>
    </submittedName>
</protein>
<feature type="chain" id="PRO_5043271474" evidence="9">
    <location>
        <begin position="22"/>
        <end position="441"/>
    </location>
</feature>
<dbReference type="PROSITE" id="PS50011">
    <property type="entry name" value="PROTEIN_KINASE_DOM"/>
    <property type="match status" value="1"/>
</dbReference>
<dbReference type="InterPro" id="IPR030616">
    <property type="entry name" value="Aur-like"/>
</dbReference>
<keyword evidence="5 7" id="KW-0067">ATP-binding</keyword>
<dbReference type="Gene3D" id="1.10.510.10">
    <property type="entry name" value="Transferase(Phosphotransferase) domain 1"/>
    <property type="match status" value="1"/>
</dbReference>
<evidence type="ECO:0000256" key="6">
    <source>
        <dbReference type="PIRSR" id="PIRSR630616-1"/>
    </source>
</evidence>
<evidence type="ECO:0000256" key="5">
    <source>
        <dbReference type="ARBA" id="ARBA00022840"/>
    </source>
</evidence>
<dbReference type="SUPFAM" id="SSF56112">
    <property type="entry name" value="Protein kinase-like (PK-like)"/>
    <property type="match status" value="1"/>
</dbReference>
<dbReference type="OrthoDB" id="418164at2759"/>
<dbReference type="GO" id="GO:0005524">
    <property type="term" value="F:ATP binding"/>
    <property type="evidence" value="ECO:0007669"/>
    <property type="project" value="UniProtKB-KW"/>
</dbReference>
<feature type="binding site" evidence="7">
    <location>
        <begin position="376"/>
        <end position="377"/>
    </location>
    <ligand>
        <name>ATP</name>
        <dbReference type="ChEBI" id="CHEBI:30616"/>
    </ligand>
</feature>
<dbReference type="PROSITE" id="PS00108">
    <property type="entry name" value="PROTEIN_KINASE_ST"/>
    <property type="match status" value="1"/>
</dbReference>
<feature type="binding site" evidence="7">
    <location>
        <position position="389"/>
    </location>
    <ligand>
        <name>ATP</name>
        <dbReference type="ChEBI" id="CHEBI:30616"/>
    </ligand>
</feature>
<evidence type="ECO:0000313" key="12">
    <source>
        <dbReference type="EMBL" id="CAL4798566.1"/>
    </source>
</evidence>
<comment type="caution">
    <text evidence="11">The sequence shown here is derived from an EMBL/GenBank/DDBJ whole genome shotgun (WGS) entry which is preliminary data.</text>
</comment>
<dbReference type="InterPro" id="IPR008271">
    <property type="entry name" value="Ser/Thr_kinase_AS"/>
</dbReference>
<dbReference type="InterPro" id="IPR000719">
    <property type="entry name" value="Prot_kinase_dom"/>
</dbReference>
<dbReference type="SMART" id="SM00220">
    <property type="entry name" value="S_TKc"/>
    <property type="match status" value="1"/>
</dbReference>
<evidence type="ECO:0000256" key="2">
    <source>
        <dbReference type="ARBA" id="ARBA00022679"/>
    </source>
</evidence>
<dbReference type="EMBL" id="CAMXCT030005057">
    <property type="protein sequence ID" value="CAL4798566.1"/>
    <property type="molecule type" value="Genomic_DNA"/>
</dbReference>
<evidence type="ECO:0000256" key="3">
    <source>
        <dbReference type="ARBA" id="ARBA00022741"/>
    </source>
</evidence>
<keyword evidence="2" id="KW-0808">Transferase</keyword>
<keyword evidence="1" id="KW-0723">Serine/threonine-protein kinase</keyword>
<keyword evidence="4 12" id="KW-0418">Kinase</keyword>
<evidence type="ECO:0000256" key="8">
    <source>
        <dbReference type="PIRSR" id="PIRSR630616-3"/>
    </source>
</evidence>
<keyword evidence="9" id="KW-0732">Signal</keyword>
<dbReference type="EMBL" id="CAMXCT020005057">
    <property type="protein sequence ID" value="CAL1164629.1"/>
    <property type="molecule type" value="Genomic_DNA"/>
</dbReference>
<evidence type="ECO:0000256" key="7">
    <source>
        <dbReference type="PIRSR" id="PIRSR630616-2"/>
    </source>
</evidence>
<name>A0A9P1DLS4_9DINO</name>